<name>A0A1J4K9R3_9EUKA</name>
<evidence type="ECO:0000259" key="3">
    <source>
        <dbReference type="PROSITE" id="PS50090"/>
    </source>
</evidence>
<reference evidence="5" key="1">
    <citation type="submission" date="2016-10" db="EMBL/GenBank/DDBJ databases">
        <authorList>
            <person name="Benchimol M."/>
            <person name="Almeida L.G."/>
            <person name="Vasconcelos A.T."/>
            <person name="Perreira-Neves A."/>
            <person name="Rosa I.A."/>
            <person name="Tasca T."/>
            <person name="Bogo M.R."/>
            <person name="de Souza W."/>
        </authorList>
    </citation>
    <scope>NUCLEOTIDE SEQUENCE [LARGE SCALE GENOMIC DNA]</scope>
    <source>
        <strain evidence="5">K</strain>
    </source>
</reference>
<dbReference type="GeneID" id="94839280"/>
<dbReference type="OrthoDB" id="2143914at2759"/>
<evidence type="ECO:0000259" key="4">
    <source>
        <dbReference type="PROSITE" id="PS51294"/>
    </source>
</evidence>
<proteinExistence type="predicted"/>
<organism evidence="5 6">
    <name type="scientific">Tritrichomonas foetus</name>
    <dbReference type="NCBI Taxonomy" id="1144522"/>
    <lineage>
        <taxon>Eukaryota</taxon>
        <taxon>Metamonada</taxon>
        <taxon>Parabasalia</taxon>
        <taxon>Tritrichomonadida</taxon>
        <taxon>Tritrichomonadidae</taxon>
        <taxon>Tritrichomonas</taxon>
    </lineage>
</organism>
<dbReference type="InterPro" id="IPR017930">
    <property type="entry name" value="Myb_dom"/>
</dbReference>
<evidence type="ECO:0008006" key="7">
    <source>
        <dbReference type="Google" id="ProtNLM"/>
    </source>
</evidence>
<dbReference type="CDD" id="cd00167">
    <property type="entry name" value="SANT"/>
    <property type="match status" value="2"/>
</dbReference>
<feature type="domain" description="HTH myb-type" evidence="4">
    <location>
        <begin position="31"/>
        <end position="86"/>
    </location>
</feature>
<dbReference type="PROSITE" id="PS51294">
    <property type="entry name" value="HTH_MYB"/>
    <property type="match status" value="2"/>
</dbReference>
<dbReference type="GO" id="GO:0000978">
    <property type="term" value="F:RNA polymerase II cis-regulatory region sequence-specific DNA binding"/>
    <property type="evidence" value="ECO:0007669"/>
    <property type="project" value="TreeGrafter"/>
</dbReference>
<feature type="domain" description="HTH myb-type" evidence="4">
    <location>
        <begin position="88"/>
        <end position="137"/>
    </location>
</feature>
<keyword evidence="2" id="KW-0238">DNA-binding</keyword>
<evidence type="ECO:0000313" key="5">
    <source>
        <dbReference type="EMBL" id="OHT06189.1"/>
    </source>
</evidence>
<dbReference type="PANTHER" id="PTHR45614">
    <property type="entry name" value="MYB PROTEIN-RELATED"/>
    <property type="match status" value="1"/>
</dbReference>
<evidence type="ECO:0000256" key="1">
    <source>
        <dbReference type="ARBA" id="ARBA00022737"/>
    </source>
</evidence>
<dbReference type="PROSITE" id="PS50090">
    <property type="entry name" value="MYB_LIKE"/>
    <property type="match status" value="2"/>
</dbReference>
<feature type="domain" description="Myb-like" evidence="3">
    <location>
        <begin position="36"/>
        <end position="82"/>
    </location>
</feature>
<dbReference type="FunFam" id="1.10.10.60:FF:000010">
    <property type="entry name" value="Transcriptional activator Myb isoform A"/>
    <property type="match status" value="1"/>
</dbReference>
<dbReference type="InterPro" id="IPR001005">
    <property type="entry name" value="SANT/Myb"/>
</dbReference>
<dbReference type="RefSeq" id="XP_068359325.1">
    <property type="nucleotide sequence ID" value="XM_068504576.1"/>
</dbReference>
<comment type="caution">
    <text evidence="5">The sequence shown here is derived from an EMBL/GenBank/DDBJ whole genome shotgun (WGS) entry which is preliminary data.</text>
</comment>
<dbReference type="GO" id="GO:0000981">
    <property type="term" value="F:DNA-binding transcription factor activity, RNA polymerase II-specific"/>
    <property type="evidence" value="ECO:0007669"/>
    <property type="project" value="TreeGrafter"/>
</dbReference>
<dbReference type="PANTHER" id="PTHR45614:SF253">
    <property type="entry name" value="CHROMOSOME UNDETERMINED SCAFFOLD_38, WHOLE GENOME SHOTGUN SEQUENCE"/>
    <property type="match status" value="1"/>
</dbReference>
<dbReference type="Pfam" id="PF13921">
    <property type="entry name" value="Myb_DNA-bind_6"/>
    <property type="match status" value="1"/>
</dbReference>
<protein>
    <recommendedName>
        <fullName evidence="7">Myb-like DNA-binding domain containing protein</fullName>
    </recommendedName>
</protein>
<dbReference type="Proteomes" id="UP000179807">
    <property type="component" value="Unassembled WGS sequence"/>
</dbReference>
<dbReference type="SUPFAM" id="SSF46689">
    <property type="entry name" value="Homeodomain-like"/>
    <property type="match status" value="1"/>
</dbReference>
<dbReference type="AlphaFoldDB" id="A0A1J4K9R3"/>
<accession>A0A1J4K9R3</accession>
<dbReference type="Gene3D" id="1.10.10.60">
    <property type="entry name" value="Homeodomain-like"/>
    <property type="match status" value="2"/>
</dbReference>
<keyword evidence="1" id="KW-0677">Repeat</keyword>
<gene>
    <name evidence="5" type="ORF">TRFO_25800</name>
</gene>
<dbReference type="SMART" id="SM00717">
    <property type="entry name" value="SANT"/>
    <property type="match status" value="2"/>
</dbReference>
<feature type="domain" description="Myb-like" evidence="3">
    <location>
        <begin position="83"/>
        <end position="133"/>
    </location>
</feature>
<dbReference type="GO" id="GO:0005634">
    <property type="term" value="C:nucleus"/>
    <property type="evidence" value="ECO:0007669"/>
    <property type="project" value="TreeGrafter"/>
</dbReference>
<keyword evidence="6" id="KW-1185">Reference proteome</keyword>
<evidence type="ECO:0000256" key="2">
    <source>
        <dbReference type="ARBA" id="ARBA00023125"/>
    </source>
</evidence>
<dbReference type="EMBL" id="MLAK01000733">
    <property type="protein sequence ID" value="OHT06189.1"/>
    <property type="molecule type" value="Genomic_DNA"/>
</dbReference>
<evidence type="ECO:0000313" key="6">
    <source>
        <dbReference type="Proteomes" id="UP000179807"/>
    </source>
</evidence>
<dbReference type="VEuPathDB" id="TrichDB:TRFO_25800"/>
<dbReference type="InterPro" id="IPR050560">
    <property type="entry name" value="MYB_TF"/>
</dbReference>
<sequence length="281" mass="32277">MSLVLNVNEILKEHNSPKSPSMSLREASLDRIPCIKQKFSPEEDEKLKLIVQKYGESNWKRIADHMGTRNCRQCRERWKNYLSPKVCKDPWSREEEALLIEKFNELGSQWSVMAKFFPKRTDVNLKNHWVVMARHALKSADKYRENYSQYCAKDDIVLYSTQSSSIHEMNCHKIAAMQSILMSSNNSLAQCSLRNAGAIISPPEIPEQEVQSCSNLNYINVINDVVNNHSNTISTPINKGVIHPLEVISTGRVMLVDNTDLFDYDIVFDDNEISQFFDGTE</sequence>
<dbReference type="InterPro" id="IPR009057">
    <property type="entry name" value="Homeodomain-like_sf"/>
</dbReference>